<protein>
    <submittedName>
        <fullName evidence="2">CYTH domain-containing protein</fullName>
    </submittedName>
</protein>
<reference evidence="2 4" key="1">
    <citation type="submission" date="2016-10" db="EMBL/GenBank/DDBJ databases">
        <title>Draft genome sequences of four alkaliphilic bacteria belonging to the Anaerobacillus genus.</title>
        <authorList>
            <person name="Bassil N.M."/>
            <person name="Lloyd J.R."/>
        </authorList>
    </citation>
    <scope>NUCLEOTIDE SEQUENCE [LARGE SCALE GENOMIC DNA]</scope>
    <source>
        <strain evidence="2 4">DSM 22531</strain>
    </source>
</reference>
<dbReference type="PIRSF" id="PIRSF012526">
    <property type="entry name" value="CYTH_UCP012526"/>
    <property type="match status" value="1"/>
</dbReference>
<evidence type="ECO:0000313" key="2">
    <source>
        <dbReference type="EMBL" id="OIJ18505.1"/>
    </source>
</evidence>
<dbReference type="InterPro" id="IPR009195">
    <property type="entry name" value="Uncharacterised_YjbK"/>
</dbReference>
<dbReference type="EMBL" id="MLQS01000017">
    <property type="protein sequence ID" value="OIJ19984.1"/>
    <property type="molecule type" value="Genomic_DNA"/>
</dbReference>
<gene>
    <name evidence="3" type="ORF">BKP45_13135</name>
    <name evidence="2" type="ORF">BKP45_18850</name>
</gene>
<name>A0A1S2M4F4_9BACI</name>
<dbReference type="RefSeq" id="WP_071390109.1">
    <property type="nucleotide sequence ID" value="NZ_MLQS01000017.1"/>
</dbReference>
<sequence length="194" mass="22592">MKQEIEIEFKNIVTKEDFFKLLSHFSVKESDLKKQKNYYFDTNDFKIKAHGSALRIREKQNKYTLTLKQPHKVGLLETHQDITDEDANRSFNGEALPKGAVATQLYTSFQIDLSKCRYLGSLITNRAEISYLGGTLVFDHSIYLGVEDFEIEYEVTDEEKGKEIFSGLFTNLQIPIKKTENKIKRFFLRKAECK</sequence>
<dbReference type="OrthoDB" id="384378at2"/>
<accession>A0A1S2M4F4</accession>
<dbReference type="PROSITE" id="PS51707">
    <property type="entry name" value="CYTH"/>
    <property type="match status" value="1"/>
</dbReference>
<dbReference type="Gene3D" id="2.40.320.10">
    <property type="entry name" value="Hypothetical Protein Pfu-838710-001"/>
    <property type="match status" value="1"/>
</dbReference>
<dbReference type="STRING" id="472963.BKP45_13135"/>
<dbReference type="SMART" id="SM01118">
    <property type="entry name" value="CYTH"/>
    <property type="match status" value="1"/>
</dbReference>
<dbReference type="EMBL" id="MLQS01000030">
    <property type="protein sequence ID" value="OIJ18505.1"/>
    <property type="molecule type" value="Genomic_DNA"/>
</dbReference>
<dbReference type="Pfam" id="PF01928">
    <property type="entry name" value="CYTH"/>
    <property type="match status" value="1"/>
</dbReference>
<organism evidence="2 4">
    <name type="scientific">Anaerobacillus alkalidiazotrophicus</name>
    <dbReference type="NCBI Taxonomy" id="472963"/>
    <lineage>
        <taxon>Bacteria</taxon>
        <taxon>Bacillati</taxon>
        <taxon>Bacillota</taxon>
        <taxon>Bacilli</taxon>
        <taxon>Bacillales</taxon>
        <taxon>Bacillaceae</taxon>
        <taxon>Anaerobacillus</taxon>
    </lineage>
</organism>
<dbReference type="InterPro" id="IPR023577">
    <property type="entry name" value="CYTH_domain"/>
</dbReference>
<dbReference type="CDD" id="cd07762">
    <property type="entry name" value="CYTH-like_Pase_1"/>
    <property type="match status" value="1"/>
</dbReference>
<evidence type="ECO:0000313" key="3">
    <source>
        <dbReference type="EMBL" id="OIJ19984.1"/>
    </source>
</evidence>
<dbReference type="AlphaFoldDB" id="A0A1S2M4F4"/>
<dbReference type="SUPFAM" id="SSF55154">
    <property type="entry name" value="CYTH-like phosphatases"/>
    <property type="match status" value="1"/>
</dbReference>
<evidence type="ECO:0000259" key="1">
    <source>
        <dbReference type="PROSITE" id="PS51707"/>
    </source>
</evidence>
<comment type="caution">
    <text evidence="2">The sequence shown here is derived from an EMBL/GenBank/DDBJ whole genome shotgun (WGS) entry which is preliminary data.</text>
</comment>
<evidence type="ECO:0000313" key="4">
    <source>
        <dbReference type="Proteomes" id="UP000180057"/>
    </source>
</evidence>
<proteinExistence type="predicted"/>
<keyword evidence="4" id="KW-1185">Reference proteome</keyword>
<dbReference type="Proteomes" id="UP000180057">
    <property type="component" value="Unassembled WGS sequence"/>
</dbReference>
<dbReference type="InterPro" id="IPR033469">
    <property type="entry name" value="CYTH-like_dom_sf"/>
</dbReference>
<feature type="domain" description="CYTH" evidence="1">
    <location>
        <begin position="4"/>
        <end position="193"/>
    </location>
</feature>